<dbReference type="InterPro" id="IPR030564">
    <property type="entry name" value="Myotubularin"/>
</dbReference>
<organism evidence="7 8">
    <name type="scientific">Penaeus vannamei</name>
    <name type="common">Whiteleg shrimp</name>
    <name type="synonym">Litopenaeus vannamei</name>
    <dbReference type="NCBI Taxonomy" id="6689"/>
    <lineage>
        <taxon>Eukaryota</taxon>
        <taxon>Metazoa</taxon>
        <taxon>Ecdysozoa</taxon>
        <taxon>Arthropoda</taxon>
        <taxon>Crustacea</taxon>
        <taxon>Multicrustacea</taxon>
        <taxon>Malacostraca</taxon>
        <taxon>Eumalacostraca</taxon>
        <taxon>Eucarida</taxon>
        <taxon>Decapoda</taxon>
        <taxon>Dendrobranchiata</taxon>
        <taxon>Penaeoidea</taxon>
        <taxon>Penaeidae</taxon>
        <taxon>Penaeus</taxon>
    </lineage>
</organism>
<dbReference type="GO" id="GO:0046872">
    <property type="term" value="F:metal ion binding"/>
    <property type="evidence" value="ECO:0007669"/>
    <property type="project" value="UniProtKB-KW"/>
</dbReference>
<dbReference type="InterPro" id="IPR010569">
    <property type="entry name" value="Myotubularin-like_Pase_dom"/>
</dbReference>
<keyword evidence="3" id="KW-0862">Zinc</keyword>
<proteinExistence type="inferred from homology"/>
<gene>
    <name evidence="7" type="ORF">C7M84_005044</name>
</gene>
<dbReference type="PROSITE" id="PS51339">
    <property type="entry name" value="PPASE_MYOTUBULARIN"/>
    <property type="match status" value="1"/>
</dbReference>
<dbReference type="InterPro" id="IPR029021">
    <property type="entry name" value="Prot-tyrosine_phosphatase-like"/>
</dbReference>
<name>A0A3R7PM15_PENVA</name>
<feature type="region of interest" description="Disordered" evidence="4">
    <location>
        <begin position="367"/>
        <end position="394"/>
    </location>
</feature>
<dbReference type="InterPro" id="IPR002219">
    <property type="entry name" value="PKC_DAG/PE"/>
</dbReference>
<reference evidence="7 8" key="2">
    <citation type="submission" date="2019-01" db="EMBL/GenBank/DDBJ databases">
        <title>The decoding of complex shrimp genome reveals the adaptation for benthos swimmer, frequently molting mechanism and breeding impact on genome.</title>
        <authorList>
            <person name="Sun Y."/>
            <person name="Gao Y."/>
            <person name="Yu Y."/>
        </authorList>
    </citation>
    <scope>NUCLEOTIDE SEQUENCE [LARGE SCALE GENOMIC DNA]</scope>
    <source>
        <tissue evidence="7">Muscle</tissue>
    </source>
</reference>
<reference evidence="7 8" key="1">
    <citation type="submission" date="2018-04" db="EMBL/GenBank/DDBJ databases">
        <authorList>
            <person name="Zhang X."/>
            <person name="Yuan J."/>
            <person name="Li F."/>
            <person name="Xiang J."/>
        </authorList>
    </citation>
    <scope>NUCLEOTIDE SEQUENCE [LARGE SCALE GENOMIC DNA]</scope>
    <source>
        <tissue evidence="7">Muscle</tissue>
    </source>
</reference>
<dbReference type="GO" id="GO:0005737">
    <property type="term" value="C:cytoplasm"/>
    <property type="evidence" value="ECO:0007669"/>
    <property type="project" value="TreeGrafter"/>
</dbReference>
<keyword evidence="8" id="KW-1185">Reference proteome</keyword>
<feature type="domain" description="Myotubularin phosphatase" evidence="6">
    <location>
        <begin position="1"/>
        <end position="358"/>
    </location>
</feature>
<dbReference type="OrthoDB" id="74314at2759"/>
<evidence type="ECO:0000313" key="7">
    <source>
        <dbReference type="EMBL" id="ROT76370.1"/>
    </source>
</evidence>
<dbReference type="SUPFAM" id="SSF57889">
    <property type="entry name" value="Cysteine-rich domain"/>
    <property type="match status" value="1"/>
</dbReference>
<evidence type="ECO:0000256" key="1">
    <source>
        <dbReference type="ARBA" id="ARBA00007471"/>
    </source>
</evidence>
<evidence type="ECO:0000259" key="6">
    <source>
        <dbReference type="PROSITE" id="PS51339"/>
    </source>
</evidence>
<sequence length="514" mass="58348">MAESDSLDAESGFEDQEQSDREASVVRFVARFVDKVCTEGGVTEEHIKSLHQMIPGVVAMHVEMLDAGIKTDAYHKTEFIPVEYTEVRQIKSSFKKLMRACVPSSPAAEQEQSFFRAIENSEWLNQLETLLQVAGAIVDLIDLLGASVMLLLEDGWDFTAQVTSIAQLCLDPYYRTIEGFRVLIEKEWLAFGHRFNHRSNLLQGSQASGFAPIFLQFLDAVHQIQRQFPLSFEFNEYYLRFLAYHYVSARFRTFLSDSELERAELGIMTEEDKRGSLSRHHKGLEASQDDDIYPGGGRVSSPGSSGHLGTSVFDYIEKHSGRHSSFYNFLYVGDRISDSAVLRPVKELSALQLWSYLIGEELRHGPSYDPEVRSLDRQQEEEAEAADGTTTTSQRRIADTFTAQLEELRHLELELGHLPQKWNVHWDKLELPPPEQLTRQVSMTTQMVRHHGRSVHKRSTIEILIRGKTSSSAGGGGDTPQGCYSHPHRFEKYNYTTPSYCDHCSSLLWGPLKC</sequence>
<dbReference type="Pfam" id="PF06602">
    <property type="entry name" value="Myotub-related"/>
    <property type="match status" value="1"/>
</dbReference>
<feature type="region of interest" description="Disordered" evidence="4">
    <location>
        <begin position="274"/>
        <end position="305"/>
    </location>
</feature>
<comment type="similarity">
    <text evidence="1">Belongs to the protein-tyrosine phosphatase family. Non-receptor class myotubularin subfamily.</text>
</comment>
<dbReference type="PROSITE" id="PS50081">
    <property type="entry name" value="ZF_DAG_PE_2"/>
    <property type="match status" value="1"/>
</dbReference>
<dbReference type="Proteomes" id="UP000283509">
    <property type="component" value="Unassembled WGS sequence"/>
</dbReference>
<dbReference type="PANTHER" id="PTHR10807">
    <property type="entry name" value="MYOTUBULARIN-RELATED"/>
    <property type="match status" value="1"/>
</dbReference>
<dbReference type="EMBL" id="QCYY01001668">
    <property type="protein sequence ID" value="ROT76370.1"/>
    <property type="molecule type" value="Genomic_DNA"/>
</dbReference>
<dbReference type="GO" id="GO:0005085">
    <property type="term" value="F:guanyl-nucleotide exchange factor activity"/>
    <property type="evidence" value="ECO:0007669"/>
    <property type="project" value="TreeGrafter"/>
</dbReference>
<dbReference type="GO" id="GO:0016020">
    <property type="term" value="C:membrane"/>
    <property type="evidence" value="ECO:0007669"/>
    <property type="project" value="TreeGrafter"/>
</dbReference>
<dbReference type="AlphaFoldDB" id="A0A3R7PM15"/>
<comment type="caution">
    <text evidence="7">The sequence shown here is derived from an EMBL/GenBank/DDBJ whole genome shotgun (WGS) entry which is preliminary data.</text>
</comment>
<protein>
    <submittedName>
        <fullName evidence="7">Myotubularin-related protein 13</fullName>
    </submittedName>
</protein>
<dbReference type="PANTHER" id="PTHR10807:SF109">
    <property type="entry name" value="SET DOMAIN BINDING FACTOR, ISOFORM A"/>
    <property type="match status" value="1"/>
</dbReference>
<evidence type="ECO:0000256" key="2">
    <source>
        <dbReference type="ARBA" id="ARBA00022723"/>
    </source>
</evidence>
<accession>A0A3R7PM15</accession>
<evidence type="ECO:0000259" key="5">
    <source>
        <dbReference type="PROSITE" id="PS50081"/>
    </source>
</evidence>
<feature type="compositionally biased region" description="Basic and acidic residues" evidence="4">
    <location>
        <begin position="367"/>
        <end position="380"/>
    </location>
</feature>
<keyword evidence="2" id="KW-0479">Metal-binding</keyword>
<dbReference type="Gene3D" id="3.30.60.20">
    <property type="match status" value="1"/>
</dbReference>
<dbReference type="SUPFAM" id="SSF52799">
    <property type="entry name" value="(Phosphotyrosine protein) phosphatases II"/>
    <property type="match status" value="1"/>
</dbReference>
<feature type="domain" description="Phorbol-ester/DAG-type" evidence="5">
    <location>
        <begin position="487"/>
        <end position="514"/>
    </location>
</feature>
<dbReference type="STRING" id="6689.A0A3R7PM15"/>
<evidence type="ECO:0000256" key="4">
    <source>
        <dbReference type="SAM" id="MobiDB-lite"/>
    </source>
</evidence>
<dbReference type="InterPro" id="IPR046349">
    <property type="entry name" value="C1-like_sf"/>
</dbReference>
<evidence type="ECO:0000313" key="8">
    <source>
        <dbReference type="Proteomes" id="UP000283509"/>
    </source>
</evidence>
<evidence type="ECO:0000256" key="3">
    <source>
        <dbReference type="ARBA" id="ARBA00022833"/>
    </source>
</evidence>